<dbReference type="STRING" id="765440.A0A0C3EZQ6"/>
<dbReference type="OrthoDB" id="2668373at2759"/>
<dbReference type="HOGENOM" id="CLU_476599_0_0_1"/>
<dbReference type="InParanoid" id="A0A0C3EZQ6"/>
<feature type="compositionally biased region" description="Polar residues" evidence="1">
    <location>
        <begin position="13"/>
        <end position="22"/>
    </location>
</feature>
<name>A0A0C3EZQ6_PILCF</name>
<feature type="region of interest" description="Disordered" evidence="1">
    <location>
        <begin position="396"/>
        <end position="436"/>
    </location>
</feature>
<reference evidence="3 4" key="1">
    <citation type="submission" date="2014-04" db="EMBL/GenBank/DDBJ databases">
        <authorList>
            <consortium name="DOE Joint Genome Institute"/>
            <person name="Kuo A."/>
            <person name="Tarkka M."/>
            <person name="Buscot F."/>
            <person name="Kohler A."/>
            <person name="Nagy L.G."/>
            <person name="Floudas D."/>
            <person name="Copeland A."/>
            <person name="Barry K.W."/>
            <person name="Cichocki N."/>
            <person name="Veneault-Fourrey C."/>
            <person name="LaButti K."/>
            <person name="Lindquist E.A."/>
            <person name="Lipzen A."/>
            <person name="Lundell T."/>
            <person name="Morin E."/>
            <person name="Murat C."/>
            <person name="Sun H."/>
            <person name="Tunlid A."/>
            <person name="Henrissat B."/>
            <person name="Grigoriev I.V."/>
            <person name="Hibbett D.S."/>
            <person name="Martin F."/>
            <person name="Nordberg H.P."/>
            <person name="Cantor M.N."/>
            <person name="Hua S.X."/>
        </authorList>
    </citation>
    <scope>NUCLEOTIDE SEQUENCE [LARGE SCALE GENOMIC DNA]</scope>
    <source>
        <strain evidence="3 4">F 1598</strain>
    </source>
</reference>
<dbReference type="Proteomes" id="UP000054166">
    <property type="component" value="Unassembled WGS sequence"/>
</dbReference>
<organism evidence="3 4">
    <name type="scientific">Piloderma croceum (strain F 1598)</name>
    <dbReference type="NCBI Taxonomy" id="765440"/>
    <lineage>
        <taxon>Eukaryota</taxon>
        <taxon>Fungi</taxon>
        <taxon>Dikarya</taxon>
        <taxon>Basidiomycota</taxon>
        <taxon>Agaricomycotina</taxon>
        <taxon>Agaricomycetes</taxon>
        <taxon>Agaricomycetidae</taxon>
        <taxon>Atheliales</taxon>
        <taxon>Atheliaceae</taxon>
        <taxon>Piloderma</taxon>
    </lineage>
</organism>
<feature type="region of interest" description="Disordered" evidence="1">
    <location>
        <begin position="1"/>
        <end position="80"/>
    </location>
</feature>
<keyword evidence="4" id="KW-1185">Reference proteome</keyword>
<dbReference type="EMBL" id="KN833090">
    <property type="protein sequence ID" value="KIM73191.1"/>
    <property type="molecule type" value="Genomic_DNA"/>
</dbReference>
<sequence length="715" mass="78762">MSSGRKGIKRLADTNTLTTQPSKKSRKEPIPKGNRTKESEKKSAFKVRSSTVKACASQTNNENKSVAPSRIGTCRSQRPNIGEGGALLQLTNMSDAIERQPAPPKNRVANIPSAQLNNPMAPANTKPKRGRPPKVTAPTTHAQSAAPLPTHLVPVGTEPMIPVPQLGALGHQYGFSAGTSTKPIGAAPGPSGDQVFTSATAQAGSSNSNSGVNPQFRASSNNLNIDPTLMNEAPVNTILHPTAATTANDRDENDEDENSSGSSAGDMDIMSESEDDGRSTEDEIMSLVQRFGQDGTCYEDSRVVDILHDSHVDQDRLLKLLHRIEQDWIKDQAREPREQSFEVVPSRPHNYDMVKDGDNNGVSYDVLQVHHDRNKPHKAPLFAPMESDNDAATELENTESDINSVASDEESEDELGGSTRAKRHSQTPRGSANNPTQLQFYPLQWTEVLELAKTKWRLSLLIKWAFPKQSKFDTTNVLKECLTTAIADHGAEGGLVEKGKDAMLLQSHDSQYRMAGYYPKYMKEMITLIWEDSSSFRGELKKCAREVVRLLYDLFPDAGKGKFTQKRYANHIKQAVEDLLQDGAFMHDGTDDEGHTNNLTHPAVGELRRLFLYAANNRLGHLFPDVFGSEIPSMTVALVITAIKCALDEWKDGVRTTIPFSAQEYRAVYQQILRLIAKVEANEFHAAKFLRSRRDWAAAGNCEVDTGETETTFGL</sequence>
<feature type="domain" description="DUF6532" evidence="2">
    <location>
        <begin position="452"/>
        <end position="678"/>
    </location>
</feature>
<dbReference type="Pfam" id="PF20149">
    <property type="entry name" value="DUF6532"/>
    <property type="match status" value="1"/>
</dbReference>
<feature type="compositionally biased region" description="Polar residues" evidence="1">
    <location>
        <begin position="48"/>
        <end position="66"/>
    </location>
</feature>
<feature type="region of interest" description="Disordered" evidence="1">
    <location>
        <begin position="244"/>
        <end position="280"/>
    </location>
</feature>
<feature type="region of interest" description="Disordered" evidence="1">
    <location>
        <begin position="180"/>
        <end position="228"/>
    </location>
</feature>
<evidence type="ECO:0000313" key="3">
    <source>
        <dbReference type="EMBL" id="KIM73191.1"/>
    </source>
</evidence>
<feature type="compositionally biased region" description="Basic and acidic residues" evidence="1">
    <location>
        <begin position="27"/>
        <end position="43"/>
    </location>
</feature>
<dbReference type="InterPro" id="IPR045341">
    <property type="entry name" value="DUF6532"/>
</dbReference>
<dbReference type="AlphaFoldDB" id="A0A0C3EZQ6"/>
<gene>
    <name evidence="3" type="ORF">PILCRDRAFT_15438</name>
</gene>
<accession>A0A0C3EZQ6</accession>
<proteinExistence type="predicted"/>
<evidence type="ECO:0000256" key="1">
    <source>
        <dbReference type="SAM" id="MobiDB-lite"/>
    </source>
</evidence>
<feature type="region of interest" description="Disordered" evidence="1">
    <location>
        <begin position="99"/>
        <end position="153"/>
    </location>
</feature>
<feature type="compositionally biased region" description="Polar residues" evidence="1">
    <location>
        <begin position="194"/>
        <end position="225"/>
    </location>
</feature>
<evidence type="ECO:0000313" key="4">
    <source>
        <dbReference type="Proteomes" id="UP000054166"/>
    </source>
</evidence>
<evidence type="ECO:0000259" key="2">
    <source>
        <dbReference type="Pfam" id="PF20149"/>
    </source>
</evidence>
<protein>
    <recommendedName>
        <fullName evidence="2">DUF6532 domain-containing protein</fullName>
    </recommendedName>
</protein>
<feature type="compositionally biased region" description="Polar residues" evidence="1">
    <location>
        <begin position="427"/>
        <end position="436"/>
    </location>
</feature>
<reference evidence="4" key="2">
    <citation type="submission" date="2015-01" db="EMBL/GenBank/DDBJ databases">
        <title>Evolutionary Origins and Diversification of the Mycorrhizal Mutualists.</title>
        <authorList>
            <consortium name="DOE Joint Genome Institute"/>
            <consortium name="Mycorrhizal Genomics Consortium"/>
            <person name="Kohler A."/>
            <person name="Kuo A."/>
            <person name="Nagy L.G."/>
            <person name="Floudas D."/>
            <person name="Copeland A."/>
            <person name="Barry K.W."/>
            <person name="Cichocki N."/>
            <person name="Veneault-Fourrey C."/>
            <person name="LaButti K."/>
            <person name="Lindquist E.A."/>
            <person name="Lipzen A."/>
            <person name="Lundell T."/>
            <person name="Morin E."/>
            <person name="Murat C."/>
            <person name="Riley R."/>
            <person name="Ohm R."/>
            <person name="Sun H."/>
            <person name="Tunlid A."/>
            <person name="Henrissat B."/>
            <person name="Grigoriev I.V."/>
            <person name="Hibbett D.S."/>
            <person name="Martin F."/>
        </authorList>
    </citation>
    <scope>NUCLEOTIDE SEQUENCE [LARGE SCALE GENOMIC DNA]</scope>
    <source>
        <strain evidence="4">F 1598</strain>
    </source>
</reference>